<dbReference type="GO" id="GO:0007052">
    <property type="term" value="P:mitotic spindle organization"/>
    <property type="evidence" value="ECO:0007669"/>
    <property type="project" value="TreeGrafter"/>
</dbReference>
<keyword evidence="3 5" id="KW-0862">Zinc</keyword>
<feature type="region of interest" description="Disordered" evidence="7">
    <location>
        <begin position="2012"/>
        <end position="2032"/>
    </location>
</feature>
<evidence type="ECO:0000256" key="4">
    <source>
        <dbReference type="PROSITE-ProRule" id="PRU00283"/>
    </source>
</evidence>
<dbReference type="PROSITE" id="PS50067">
    <property type="entry name" value="KINESIN_MOTOR_2"/>
    <property type="match status" value="1"/>
</dbReference>
<feature type="compositionally biased region" description="Basic and acidic residues" evidence="7">
    <location>
        <begin position="201"/>
        <end position="212"/>
    </location>
</feature>
<protein>
    <submittedName>
        <fullName evidence="10">KIN12C protein</fullName>
    </submittedName>
</protein>
<dbReference type="InterPro" id="IPR012337">
    <property type="entry name" value="RNaseH-like_sf"/>
</dbReference>
<feature type="region of interest" description="Disordered" evidence="7">
    <location>
        <begin position="184"/>
        <end position="218"/>
    </location>
</feature>
<feature type="binding site" evidence="4">
    <location>
        <begin position="16"/>
        <end position="23"/>
    </location>
    <ligand>
        <name>ATP</name>
        <dbReference type="ChEBI" id="CHEBI:30616"/>
    </ligand>
</feature>
<evidence type="ECO:0000259" key="8">
    <source>
        <dbReference type="PROSITE" id="PS50067"/>
    </source>
</evidence>
<dbReference type="SMART" id="SM00129">
    <property type="entry name" value="KISc"/>
    <property type="match status" value="1"/>
</dbReference>
<dbReference type="SMART" id="SM00356">
    <property type="entry name" value="ZnF_C3H1"/>
    <property type="match status" value="1"/>
</dbReference>
<evidence type="ECO:0000313" key="10">
    <source>
        <dbReference type="EMBL" id="CAE7673266.1"/>
    </source>
</evidence>
<dbReference type="InterPro" id="IPR027417">
    <property type="entry name" value="P-loop_NTPase"/>
</dbReference>
<evidence type="ECO:0000256" key="7">
    <source>
        <dbReference type="SAM" id="MobiDB-lite"/>
    </source>
</evidence>
<keyword evidence="6" id="KW-0175">Coiled coil</keyword>
<feature type="domain" description="Kinesin motor" evidence="8">
    <location>
        <begin position="1"/>
        <end position="156"/>
    </location>
</feature>
<evidence type="ECO:0000256" key="6">
    <source>
        <dbReference type="SAM" id="Coils"/>
    </source>
</evidence>
<accession>A0A812W8R5</accession>
<dbReference type="Pfam" id="PF00225">
    <property type="entry name" value="Kinesin"/>
    <property type="match status" value="1"/>
</dbReference>
<dbReference type="Gene3D" id="3.40.850.10">
    <property type="entry name" value="Kinesin motor domain"/>
    <property type="match status" value="1"/>
</dbReference>
<feature type="non-terminal residue" evidence="10">
    <location>
        <position position="1"/>
    </location>
</feature>
<evidence type="ECO:0000256" key="5">
    <source>
        <dbReference type="PROSITE-ProRule" id="PRU00723"/>
    </source>
</evidence>
<dbReference type="OrthoDB" id="418690at2759"/>
<keyword evidence="11" id="KW-1185">Reference proteome</keyword>
<dbReference type="SUPFAM" id="SSF52540">
    <property type="entry name" value="P-loop containing nucleoside triphosphate hydrolases"/>
    <property type="match status" value="1"/>
</dbReference>
<name>A0A812W8R5_9DINO</name>
<feature type="region of interest" description="Disordered" evidence="7">
    <location>
        <begin position="1271"/>
        <end position="1343"/>
    </location>
</feature>
<evidence type="ECO:0000256" key="1">
    <source>
        <dbReference type="ARBA" id="ARBA00022723"/>
    </source>
</evidence>
<comment type="caution">
    <text evidence="10">The sequence shown here is derived from an EMBL/GenBank/DDBJ whole genome shotgun (WGS) entry which is preliminary data.</text>
</comment>
<evidence type="ECO:0000256" key="2">
    <source>
        <dbReference type="ARBA" id="ARBA00022771"/>
    </source>
</evidence>
<dbReference type="GO" id="GO:0008270">
    <property type="term" value="F:zinc ion binding"/>
    <property type="evidence" value="ECO:0007669"/>
    <property type="project" value="UniProtKB-KW"/>
</dbReference>
<feature type="compositionally biased region" description="Gly residues" evidence="7">
    <location>
        <begin position="257"/>
        <end position="266"/>
    </location>
</feature>
<feature type="domain" description="C3H1-type" evidence="9">
    <location>
        <begin position="480"/>
        <end position="508"/>
    </location>
</feature>
<feature type="region of interest" description="Disordered" evidence="7">
    <location>
        <begin position="583"/>
        <end position="618"/>
    </location>
</feature>
<dbReference type="SUPFAM" id="SSF90229">
    <property type="entry name" value="CCCH zinc finger"/>
    <property type="match status" value="1"/>
</dbReference>
<keyword evidence="4" id="KW-0067">ATP-binding</keyword>
<dbReference type="InterPro" id="IPR036855">
    <property type="entry name" value="Znf_CCCH_sf"/>
</dbReference>
<feature type="compositionally biased region" description="Basic and acidic residues" evidence="7">
    <location>
        <begin position="553"/>
        <end position="565"/>
    </location>
</feature>
<gene>
    <name evidence="10" type="primary">KIN12C</name>
    <name evidence="10" type="ORF">SNEC2469_LOCUS19290</name>
</gene>
<sequence>MQKVAAGYHATVFAYGQTGSGKTYTMEGYRYRPDAKAAEAGKPQVCVHTTTPERLGVIPRVLQKLFGYVEKLQREVDDNGETFSVSISFLQIYQERIYDLLNPAPVLPQGFGQAEDSGLRLRWDAAGEHFYVENLFVYQCTSAEDALKFYNAGVQRAPVMGAQSAKAKPPRVLNGTIGSYGSMGPMMMDGEIRGPPSVPESQREGASRDVGRAEQGPGVASLRAAAGRVMATVAAKVQGAMPPSGKTGSASSFLGQDDGGSAGTLGSGYVTAGSENLREHPSSSGGQEAAEPGLFSPQQAQRLREMQSEAPLLYAGEENEPRPTSPSPPLPHSTSSGSDQADAIQAEVKRQMQTFMRVQAELQQKVTVLVEENQVLRQDLEAMDDEAYGSRGINLVRASLHLDTQPTTSKVGEYYEHLLVELEAVSRVSEVPPVPTPSAKAEANKSVRQVEAKAQGAGDTTPGAKDPKGFKGGGIPASSDSPKKLCKWFHEGKGCKRGKECRFLHDWNQIPKPDRAERCMACGAKGHRKDVCPNAPAGAVAKRDDGASSAKAAKAEGQAKAKGADPGLKKVLSEAAGVLRDVLSSQSTSTEGNSQVPTDQTRGQASTASGDHLGQGGESPIAAAAKIQAQPESLESRLSDQGPRIRAIHAGTLSQEEPTALLDSGATHAVLDSSSVRSTDLIPCTVSLAGDQKQVWHQTPGGSLVAPENKEGSVSQTILPLGCLIEQLGCTVRWSHKSGLHLIHPRLGRLKTSLKSGCPQLGKEQALQLVKELEGARLQELSGRLRRVQAQLKVAGGMRFEEALDAFVTKGSYGTALAFARFMPFLSDVPERVTNRLVVDLQDAVGWEALKGLPFNRATRKKLHQSHAWLLHLGTNKVDPTLRQLCKAQHLELVELDNTLGGTLESGVWKALSWAAFTGRVAGILCDAPMRTWNSVKVNGTSCVQLRSQEHLWGEPSNSDGMQTRVDDDTVLGLQPMWLWTLASLARGEGVPFCQTHVLQGESRSSPWLGAVVNPFAEWSNSTKFEVPGVHEGIRQTKPFQVCTNLGFPSTGVRSLSGRSRTDDVPVDPEWPTAFKSELSLALFGLAASRQAEEEPTSVKVVEAADAYLLSDPTRPAGPVSFKPPVPEVQAVDGELLRESDEVPVPPPRAEEECLDQCVDSSAGACVQASSSATGAKEGTKAKKGSVAARMTEAERERWRKHIAAHHIPFRKDCIQCVMSGSLGLQHRRVKCPTMYALAFDLAGPFKELGRDDRGGKYKYVLVAGLRVPDAALPSPRHDKGAPASEPQPPEAQAEVCGGLEQDDDAASEASWLREQLEPTPVVKKVGEDDSSSQEEDEGSQVGWYEAPFVDEAECSGVEAAVEADDEPGVEGGVGLDVDPWEDVGGFGEMTDEKFDEALSEMLFSGANKVLRFAVPLKARKGPLILAGLQEIVTECNRLGYPVKVVHTDRAKELMSKATMDWLQSNLIQPSFTQGDDPKSNGLAERLVGWVKARARLHLASSGLGLEQWPSAMAFACAEHRGRLLQTGERLPRFGQKVIFKSKHPTGKSKRPFLRWEHAVYLCPTPRTEGGHVLLRAASSAYLVAKNVRCVEEMVDPEAEFGAEQVVEVDPPEPGFEHTQGVSPGVPSRRVTGKRAARSVKLAAEDYAETLLEGLLFSSDHCGRLLQLAFEGVGGGTRREHRGPIGFSVIFGAYSHGGLQGITRASRMYPMVCRYLNEYLCQCSPNQLAANEWSSLMVIVADEVAMHRDVRNEPGSLNHVTQLTTRLMWVEGTSPVLTELEQQDGKRRTHKGYLLPLTQATTVFDPKCRHAVLPATNWVIAGYTPLGYQKLSAFKQHQLIELGLRLPSLDRPPAVCKLVGPCPTRLPGIRARPYPPPPGRAAMMVRYARMTGDEWAELCQLEEEEFERRMGRWQRVLGGQDEDPNMNALSASIPHHLFMQTVFRQRNWNRNPEVLVPGAEGEPRLLARVLDFADDGPTEESPFPDRMLMFSVHDVIRDVVEMVILRVEARRPPQEEQRQEEIGPILQPPGPPPPEVRAVKLEVGRCNPPAGPSRLPVHLPNPAFIKVVPVQPAPVPEPEAYACKTEATTTKDLETVLGRLQEPLSVTHTASQEEVRSNLEKWRSAIEKELGSLKKQGVLISHRGQEAKELMANTDTTVISLKGVFAAKAPSGPEDGLFKRKCRLVGCGNQATHVDADSLYAAGAPAEAVRVALTQAYHHQWAAFTTDIKSAFTQTPIPAHAAQRYLLRPPRWLIDLGLAEPGEYYSLGMVLYGFKEAPAWWSDHRDAKLRKAVFAECHLEQGTADSSVWRILKGTVLKGYLVTYVDDFLVLSERTTAHALHQWLLSEAGWETDGLSEARPGHPVRFLGMQLQGHEDGHFSLDQEAYVDELIRAYKLSEANRSKIVCPKEILMHAPETVQPFDDQTVKSAQKLAGECLWLAQRSRIDIAFATTVLCSKVSKDPHGAIAIGQRMMSYLHHTKDFKLHLKPTEGVAPLRVFTDASFAGAAFLRWAHHRSVWCSGALEGIQTTFDFSEFFR</sequence>
<keyword evidence="2 5" id="KW-0863">Zinc-finger</keyword>
<feature type="coiled-coil region" evidence="6">
    <location>
        <begin position="359"/>
        <end position="386"/>
    </location>
</feature>
<feature type="region of interest" description="Disordered" evidence="7">
    <location>
        <begin position="239"/>
        <end position="292"/>
    </location>
</feature>
<keyword evidence="4" id="KW-0505">Motor protein</keyword>
<dbReference type="EMBL" id="CAJNJA010032986">
    <property type="protein sequence ID" value="CAE7673266.1"/>
    <property type="molecule type" value="Genomic_DNA"/>
</dbReference>
<dbReference type="GO" id="GO:0005875">
    <property type="term" value="C:microtubule associated complex"/>
    <property type="evidence" value="ECO:0007669"/>
    <property type="project" value="TreeGrafter"/>
</dbReference>
<feature type="compositionally biased region" description="Basic and acidic residues" evidence="7">
    <location>
        <begin position="2012"/>
        <end position="2021"/>
    </location>
</feature>
<dbReference type="InterPro" id="IPR043502">
    <property type="entry name" value="DNA/RNA_pol_sf"/>
</dbReference>
<feature type="zinc finger region" description="C3H1-type" evidence="5">
    <location>
        <begin position="480"/>
        <end position="508"/>
    </location>
</feature>
<dbReference type="SUPFAM" id="SSF53098">
    <property type="entry name" value="Ribonuclease H-like"/>
    <property type="match status" value="1"/>
</dbReference>
<dbReference type="InterPro" id="IPR036397">
    <property type="entry name" value="RNaseH_sf"/>
</dbReference>
<dbReference type="GO" id="GO:0007018">
    <property type="term" value="P:microtubule-based movement"/>
    <property type="evidence" value="ECO:0007669"/>
    <property type="project" value="InterPro"/>
</dbReference>
<reference evidence="10" key="1">
    <citation type="submission" date="2021-02" db="EMBL/GenBank/DDBJ databases">
        <authorList>
            <person name="Dougan E. K."/>
            <person name="Rhodes N."/>
            <person name="Thang M."/>
            <person name="Chan C."/>
        </authorList>
    </citation>
    <scope>NUCLEOTIDE SEQUENCE</scope>
</reference>
<keyword evidence="4" id="KW-0547">Nucleotide-binding</keyword>
<evidence type="ECO:0000256" key="3">
    <source>
        <dbReference type="ARBA" id="ARBA00022833"/>
    </source>
</evidence>
<dbReference type="GO" id="GO:0005524">
    <property type="term" value="F:ATP binding"/>
    <property type="evidence" value="ECO:0007669"/>
    <property type="project" value="UniProtKB-UniRule"/>
</dbReference>
<dbReference type="InterPro" id="IPR013103">
    <property type="entry name" value="RVT_2"/>
</dbReference>
<dbReference type="InterPro" id="IPR000571">
    <property type="entry name" value="Znf_CCCH"/>
</dbReference>
<dbReference type="Pfam" id="PF07727">
    <property type="entry name" value="RVT_2"/>
    <property type="match status" value="1"/>
</dbReference>
<dbReference type="PANTHER" id="PTHR47969:SF33">
    <property type="entry name" value="KINESIN-LIKE PROTEIN"/>
    <property type="match status" value="1"/>
</dbReference>
<proteinExistence type="inferred from homology"/>
<dbReference type="GO" id="GO:0008017">
    <property type="term" value="F:microtubule binding"/>
    <property type="evidence" value="ECO:0007669"/>
    <property type="project" value="InterPro"/>
</dbReference>
<dbReference type="GO" id="GO:0003777">
    <property type="term" value="F:microtubule motor activity"/>
    <property type="evidence" value="ECO:0007669"/>
    <property type="project" value="InterPro"/>
</dbReference>
<feature type="region of interest" description="Disordered" evidence="7">
    <location>
        <begin position="316"/>
        <end position="341"/>
    </location>
</feature>
<keyword evidence="1 5" id="KW-0479">Metal-binding</keyword>
<evidence type="ECO:0000313" key="11">
    <source>
        <dbReference type="Proteomes" id="UP000601435"/>
    </source>
</evidence>
<organism evidence="10 11">
    <name type="scientific">Symbiodinium necroappetens</name>
    <dbReference type="NCBI Taxonomy" id="1628268"/>
    <lineage>
        <taxon>Eukaryota</taxon>
        <taxon>Sar</taxon>
        <taxon>Alveolata</taxon>
        <taxon>Dinophyceae</taxon>
        <taxon>Suessiales</taxon>
        <taxon>Symbiodiniaceae</taxon>
        <taxon>Symbiodinium</taxon>
    </lineage>
</organism>
<comment type="similarity">
    <text evidence="4">Belongs to the TRAFAC class myosin-kinesin ATPase superfamily. Kinesin family.</text>
</comment>
<feature type="region of interest" description="Disordered" evidence="7">
    <location>
        <begin position="539"/>
        <end position="565"/>
    </location>
</feature>
<dbReference type="Proteomes" id="UP000601435">
    <property type="component" value="Unassembled WGS sequence"/>
</dbReference>
<feature type="region of interest" description="Disordered" evidence="7">
    <location>
        <begin position="452"/>
        <end position="481"/>
    </location>
</feature>
<evidence type="ECO:0000259" key="9">
    <source>
        <dbReference type="PROSITE" id="PS50103"/>
    </source>
</evidence>
<dbReference type="GO" id="GO:0003676">
    <property type="term" value="F:nucleic acid binding"/>
    <property type="evidence" value="ECO:0007669"/>
    <property type="project" value="InterPro"/>
</dbReference>
<dbReference type="InterPro" id="IPR001752">
    <property type="entry name" value="Kinesin_motor_dom"/>
</dbReference>
<feature type="compositionally biased region" description="Polar residues" evidence="7">
    <location>
        <begin position="583"/>
        <end position="609"/>
    </location>
</feature>
<dbReference type="GO" id="GO:0051231">
    <property type="term" value="P:spindle elongation"/>
    <property type="evidence" value="ECO:0007669"/>
    <property type="project" value="TreeGrafter"/>
</dbReference>
<dbReference type="SUPFAM" id="SSF56672">
    <property type="entry name" value="DNA/RNA polymerases"/>
    <property type="match status" value="1"/>
</dbReference>
<dbReference type="PANTHER" id="PTHR47969">
    <property type="entry name" value="CHROMOSOME-ASSOCIATED KINESIN KIF4A-RELATED"/>
    <property type="match status" value="1"/>
</dbReference>
<feature type="compositionally biased region" description="Acidic residues" evidence="7">
    <location>
        <begin position="1329"/>
        <end position="1339"/>
    </location>
</feature>
<dbReference type="PROSITE" id="PS50103">
    <property type="entry name" value="ZF_C3H1"/>
    <property type="match status" value="1"/>
</dbReference>
<dbReference type="Gene3D" id="3.30.420.10">
    <property type="entry name" value="Ribonuclease H-like superfamily/Ribonuclease H"/>
    <property type="match status" value="1"/>
</dbReference>
<dbReference type="InterPro" id="IPR027640">
    <property type="entry name" value="Kinesin-like_fam"/>
</dbReference>
<dbReference type="InterPro" id="IPR036961">
    <property type="entry name" value="Kinesin_motor_dom_sf"/>
</dbReference>